<dbReference type="Pfam" id="PF25372">
    <property type="entry name" value="DUF7885"/>
    <property type="match status" value="1"/>
</dbReference>
<gene>
    <name evidence="3" type="ORF">D0Y65_040487</name>
</gene>
<dbReference type="GO" id="GO:0031146">
    <property type="term" value="P:SCF-dependent proteasomal ubiquitin-dependent protein catabolic process"/>
    <property type="evidence" value="ECO:0007669"/>
    <property type="project" value="TreeGrafter"/>
</dbReference>
<feature type="compositionally biased region" description="Basic and acidic residues" evidence="1">
    <location>
        <begin position="1"/>
        <end position="34"/>
    </location>
</feature>
<comment type="caution">
    <text evidence="3">The sequence shown here is derived from an EMBL/GenBank/DDBJ whole genome shotgun (WGS) entry which is preliminary data.</text>
</comment>
<dbReference type="Proteomes" id="UP000289340">
    <property type="component" value="Chromosome 15"/>
</dbReference>
<dbReference type="Gene3D" id="3.80.10.10">
    <property type="entry name" value="Ribonuclease Inhibitor"/>
    <property type="match status" value="2"/>
</dbReference>
<dbReference type="AlphaFoldDB" id="A0A445GRR5"/>
<proteinExistence type="predicted"/>
<keyword evidence="4" id="KW-1185">Reference proteome</keyword>
<feature type="region of interest" description="Disordered" evidence="1">
    <location>
        <begin position="1"/>
        <end position="52"/>
    </location>
</feature>
<evidence type="ECO:0000313" key="4">
    <source>
        <dbReference type="Proteomes" id="UP000289340"/>
    </source>
</evidence>
<accession>A0A445GRR5</accession>
<protein>
    <submittedName>
        <fullName evidence="3">F-box/LRR-repeat protein 4</fullName>
    </submittedName>
</protein>
<feature type="domain" description="F-box/LRR-repeat protein 15-like leucin rich repeat" evidence="2">
    <location>
        <begin position="206"/>
        <end position="425"/>
    </location>
</feature>
<evidence type="ECO:0000259" key="2">
    <source>
        <dbReference type="Pfam" id="PF25372"/>
    </source>
</evidence>
<dbReference type="SUPFAM" id="SSF52047">
    <property type="entry name" value="RNI-like"/>
    <property type="match status" value="1"/>
</dbReference>
<sequence length="432" mass="47160">MSPTDKERRDSIQFDARPRLDQHADPRRATHRDLPPPGLEVEPRRRLPRLHAVAPPRALHTRRHLLAARFSNVTTVHIDERLSVSIPAHLGRRRASGNSSVKLHYVNDKHGSASDQSDLDSLCISDSGLTALAEGFPKLEKLRLIFCSNVTSEGLSSLARKCTSLKSLDMQAFVFLGCYVGDQGLAAVGQCCKQLEDLNLRFCEGLNDIGLVELALGVGNALKSLGVAACAKITDVSMEVVGSHCRSLETLSLDSEFIHNKGVLSVIKGCPHLKVLKLQCINLTDDVLKVVGARCLSLELLALYSFQRFTDNDKGLEEIATGCKELTHLEVNGCHNIGALGQESVGKSCQHLSELALLYYQRIGDAGLLQVGQGCKFLQALHLVDCSNIGNEAMCGIAIGCRNLKKLYIRLCYKNLVDIALTDVGLARPVKR</sequence>
<dbReference type="GO" id="GO:0019005">
    <property type="term" value="C:SCF ubiquitin ligase complex"/>
    <property type="evidence" value="ECO:0007669"/>
    <property type="project" value="TreeGrafter"/>
</dbReference>
<dbReference type="SMART" id="SM00367">
    <property type="entry name" value="LRR_CC"/>
    <property type="match status" value="10"/>
</dbReference>
<evidence type="ECO:0000256" key="1">
    <source>
        <dbReference type="SAM" id="MobiDB-lite"/>
    </source>
</evidence>
<evidence type="ECO:0000313" key="3">
    <source>
        <dbReference type="EMBL" id="RZB63934.1"/>
    </source>
</evidence>
<organism evidence="3 4">
    <name type="scientific">Glycine soja</name>
    <name type="common">Wild soybean</name>
    <dbReference type="NCBI Taxonomy" id="3848"/>
    <lineage>
        <taxon>Eukaryota</taxon>
        <taxon>Viridiplantae</taxon>
        <taxon>Streptophyta</taxon>
        <taxon>Embryophyta</taxon>
        <taxon>Tracheophyta</taxon>
        <taxon>Spermatophyta</taxon>
        <taxon>Magnoliopsida</taxon>
        <taxon>eudicotyledons</taxon>
        <taxon>Gunneridae</taxon>
        <taxon>Pentapetalae</taxon>
        <taxon>rosids</taxon>
        <taxon>fabids</taxon>
        <taxon>Fabales</taxon>
        <taxon>Fabaceae</taxon>
        <taxon>Papilionoideae</taxon>
        <taxon>50 kb inversion clade</taxon>
        <taxon>NPAAA clade</taxon>
        <taxon>indigoferoid/millettioid clade</taxon>
        <taxon>Phaseoleae</taxon>
        <taxon>Glycine</taxon>
        <taxon>Glycine subgen. Soja</taxon>
    </lineage>
</organism>
<dbReference type="InterPro" id="IPR057207">
    <property type="entry name" value="FBXL15_LRR"/>
</dbReference>
<dbReference type="InterPro" id="IPR032675">
    <property type="entry name" value="LRR_dom_sf"/>
</dbReference>
<dbReference type="EMBL" id="QZWG01000015">
    <property type="protein sequence ID" value="RZB63934.1"/>
    <property type="molecule type" value="Genomic_DNA"/>
</dbReference>
<name>A0A445GRR5_GLYSO</name>
<dbReference type="PANTHER" id="PTHR13318">
    <property type="entry name" value="PARTNER OF PAIRED, ISOFORM B-RELATED"/>
    <property type="match status" value="1"/>
</dbReference>
<dbReference type="InterPro" id="IPR006553">
    <property type="entry name" value="Leu-rich_rpt_Cys-con_subtyp"/>
</dbReference>
<reference evidence="3 4" key="1">
    <citation type="submission" date="2018-09" db="EMBL/GenBank/DDBJ databases">
        <title>A high-quality reference genome of wild soybean provides a powerful tool to mine soybean genomes.</title>
        <authorList>
            <person name="Xie M."/>
            <person name="Chung C.Y.L."/>
            <person name="Li M.-W."/>
            <person name="Wong F.-L."/>
            <person name="Chan T.-F."/>
            <person name="Lam H.-M."/>
        </authorList>
    </citation>
    <scope>NUCLEOTIDE SEQUENCE [LARGE SCALE GENOMIC DNA]</scope>
    <source>
        <strain evidence="4">cv. W05</strain>
        <tissue evidence="3">Hypocotyl of etiolated seedlings</tissue>
    </source>
</reference>